<protein>
    <submittedName>
        <fullName evidence="1">Uncharacterized protein</fullName>
    </submittedName>
</protein>
<reference evidence="1 2" key="1">
    <citation type="journal article" date="2022" name="Nat. Genet.">
        <title>Improved pea reference genome and pan-genome highlight genomic features and evolutionary characteristics.</title>
        <authorList>
            <person name="Yang T."/>
            <person name="Liu R."/>
            <person name="Luo Y."/>
            <person name="Hu S."/>
            <person name="Wang D."/>
            <person name="Wang C."/>
            <person name="Pandey M.K."/>
            <person name="Ge S."/>
            <person name="Xu Q."/>
            <person name="Li N."/>
            <person name="Li G."/>
            <person name="Huang Y."/>
            <person name="Saxena R.K."/>
            <person name="Ji Y."/>
            <person name="Li M."/>
            <person name="Yan X."/>
            <person name="He Y."/>
            <person name="Liu Y."/>
            <person name="Wang X."/>
            <person name="Xiang C."/>
            <person name="Varshney R.K."/>
            <person name="Ding H."/>
            <person name="Gao S."/>
            <person name="Zong X."/>
        </authorList>
    </citation>
    <scope>NUCLEOTIDE SEQUENCE [LARGE SCALE GENOMIC DNA]</scope>
    <source>
        <strain evidence="1 2">cv. Zhongwan 6</strain>
    </source>
</reference>
<dbReference type="Proteomes" id="UP001058974">
    <property type="component" value="Chromosome 5"/>
</dbReference>
<accession>A0A9D4X7Y0</accession>
<dbReference type="Gramene" id="Psat05G0807400-T1">
    <property type="protein sequence ID" value="KAI5413791.1"/>
    <property type="gene ID" value="KIW84_058074"/>
</dbReference>
<proteinExistence type="predicted"/>
<gene>
    <name evidence="1" type="ORF">KIW84_058074</name>
</gene>
<keyword evidence="2" id="KW-1185">Reference proteome</keyword>
<evidence type="ECO:0000313" key="1">
    <source>
        <dbReference type="EMBL" id="KAI5413791.1"/>
    </source>
</evidence>
<dbReference type="AlphaFoldDB" id="A0A9D4X7Y0"/>
<dbReference type="EMBL" id="JAMSHJ010000005">
    <property type="protein sequence ID" value="KAI5413791.1"/>
    <property type="molecule type" value="Genomic_DNA"/>
</dbReference>
<name>A0A9D4X7Y0_PEA</name>
<sequence>MEFTENQESEIKDPTQSQEISTVFASTKSKNSFGPKLSIKLQENNYLLWNQQLEGVILTQKMHKLVVNPHIPQKFKSAQDRIIGTVSEEYEAWIMQDQVVFICNGSLLLTQSKYIKDLLARAKMDNDNGVITPMLSTCKVRKHGTNHFFDPQLYKSIMGAL</sequence>
<comment type="caution">
    <text evidence="1">The sequence shown here is derived from an EMBL/GenBank/DDBJ whole genome shotgun (WGS) entry which is preliminary data.</text>
</comment>
<organism evidence="1 2">
    <name type="scientific">Pisum sativum</name>
    <name type="common">Garden pea</name>
    <name type="synonym">Lathyrus oleraceus</name>
    <dbReference type="NCBI Taxonomy" id="3888"/>
    <lineage>
        <taxon>Eukaryota</taxon>
        <taxon>Viridiplantae</taxon>
        <taxon>Streptophyta</taxon>
        <taxon>Embryophyta</taxon>
        <taxon>Tracheophyta</taxon>
        <taxon>Spermatophyta</taxon>
        <taxon>Magnoliopsida</taxon>
        <taxon>eudicotyledons</taxon>
        <taxon>Gunneridae</taxon>
        <taxon>Pentapetalae</taxon>
        <taxon>rosids</taxon>
        <taxon>fabids</taxon>
        <taxon>Fabales</taxon>
        <taxon>Fabaceae</taxon>
        <taxon>Papilionoideae</taxon>
        <taxon>50 kb inversion clade</taxon>
        <taxon>NPAAA clade</taxon>
        <taxon>Hologalegina</taxon>
        <taxon>IRL clade</taxon>
        <taxon>Fabeae</taxon>
        <taxon>Lathyrus</taxon>
    </lineage>
</organism>
<evidence type="ECO:0000313" key="2">
    <source>
        <dbReference type="Proteomes" id="UP001058974"/>
    </source>
</evidence>